<evidence type="ECO:0000256" key="2">
    <source>
        <dbReference type="SAM" id="MobiDB-lite"/>
    </source>
</evidence>
<reference evidence="4 5" key="1">
    <citation type="submission" date="2018-11" db="EMBL/GenBank/DDBJ databases">
        <authorList>
            <consortium name="Pathogen Informatics"/>
        </authorList>
    </citation>
    <scope>NUCLEOTIDE SEQUENCE [LARGE SCALE GENOMIC DNA]</scope>
</reference>
<evidence type="ECO:0000313" key="6">
    <source>
        <dbReference type="WBParaSite" id="HPBE_0000797901-mRNA-1"/>
    </source>
</evidence>
<dbReference type="OrthoDB" id="10014409at2759"/>
<organism evidence="5 6">
    <name type="scientific">Heligmosomoides polygyrus</name>
    <name type="common">Parasitic roundworm</name>
    <dbReference type="NCBI Taxonomy" id="6339"/>
    <lineage>
        <taxon>Eukaryota</taxon>
        <taxon>Metazoa</taxon>
        <taxon>Ecdysozoa</taxon>
        <taxon>Nematoda</taxon>
        <taxon>Chromadorea</taxon>
        <taxon>Rhabditida</taxon>
        <taxon>Rhabditina</taxon>
        <taxon>Rhabditomorpha</taxon>
        <taxon>Strongyloidea</taxon>
        <taxon>Heligmosomidae</taxon>
        <taxon>Heligmosomoides</taxon>
    </lineage>
</organism>
<keyword evidence="1" id="KW-1015">Disulfide bond</keyword>
<dbReference type="Pfam" id="PF01549">
    <property type="entry name" value="ShK"/>
    <property type="match status" value="1"/>
</dbReference>
<evidence type="ECO:0000259" key="3">
    <source>
        <dbReference type="PROSITE" id="PS51670"/>
    </source>
</evidence>
<dbReference type="PANTHER" id="PTHR21724:SF109">
    <property type="entry name" value="SHKT DOMAIN-CONTAINING PROTEIN"/>
    <property type="match status" value="1"/>
</dbReference>
<dbReference type="Proteomes" id="UP000050761">
    <property type="component" value="Unassembled WGS sequence"/>
</dbReference>
<protein>
    <submittedName>
        <fullName evidence="6">ShKT domain-containing protein</fullName>
    </submittedName>
</protein>
<name>A0A183FL78_HELPZ</name>
<dbReference type="AlphaFoldDB" id="A0A183FL78"/>
<accession>A0A183FL78</accession>
<dbReference type="InterPro" id="IPR003582">
    <property type="entry name" value="ShKT_dom"/>
</dbReference>
<gene>
    <name evidence="4" type="ORF">HPBE_LOCUS7980</name>
</gene>
<feature type="region of interest" description="Disordered" evidence="2">
    <location>
        <begin position="201"/>
        <end position="237"/>
    </location>
</feature>
<proteinExistence type="predicted"/>
<feature type="domain" description="ShKT" evidence="3">
    <location>
        <begin position="90"/>
        <end position="124"/>
    </location>
</feature>
<evidence type="ECO:0000313" key="4">
    <source>
        <dbReference type="EMBL" id="VDO74387.1"/>
    </source>
</evidence>
<comment type="caution">
    <text evidence="1">Lacks conserved residue(s) required for the propagation of feature annotation.</text>
</comment>
<dbReference type="Gene3D" id="1.10.10.1940">
    <property type="match status" value="1"/>
</dbReference>
<keyword evidence="5" id="KW-1185">Reference proteome</keyword>
<feature type="disulfide bond" evidence="1">
    <location>
        <begin position="90"/>
        <end position="124"/>
    </location>
</feature>
<accession>A0A3P7YR51</accession>
<dbReference type="PANTHER" id="PTHR21724">
    <property type="entry name" value="SHKT DOMAIN-CONTAINING PROTEIN"/>
    <property type="match status" value="1"/>
</dbReference>
<dbReference type="PROSITE" id="PS51670">
    <property type="entry name" value="SHKT"/>
    <property type="match status" value="1"/>
</dbReference>
<sequence length="237" mass="27269">MLACDDNLERLVQAWCDRLAMFRLKLNVKKTEYLTTDVNESGSTKHKIIAFQQLETPRDSAPLQEMLLVFLLLIVVVSGKPLSEGEPQICEDKSTDCDTQMDVCHDPMWERAMRRYCAKTCGFCRAEVTTTTTTMTAPPTTSKPHQKPQQQQQQQSLIILFFQPERCHRLFEQVCRWIVTYGQFPNLIRIPYYNTAQLQRSEASDSDRESNSIPVLGPENDRIFTRPNDSSPTKESD</sequence>
<reference evidence="6" key="2">
    <citation type="submission" date="2019-09" db="UniProtKB">
        <authorList>
            <consortium name="WormBaseParasite"/>
        </authorList>
    </citation>
    <scope>IDENTIFICATION</scope>
</reference>
<evidence type="ECO:0000313" key="5">
    <source>
        <dbReference type="Proteomes" id="UP000050761"/>
    </source>
</evidence>
<dbReference type="SMART" id="SM00254">
    <property type="entry name" value="ShKT"/>
    <property type="match status" value="1"/>
</dbReference>
<evidence type="ECO:0000256" key="1">
    <source>
        <dbReference type="PROSITE-ProRule" id="PRU01005"/>
    </source>
</evidence>
<dbReference type="WBParaSite" id="HPBE_0000797901-mRNA-1">
    <property type="protein sequence ID" value="HPBE_0000797901-mRNA-1"/>
    <property type="gene ID" value="HPBE_0000797901"/>
</dbReference>
<dbReference type="EMBL" id="UZAH01026022">
    <property type="protein sequence ID" value="VDO74387.1"/>
    <property type="molecule type" value="Genomic_DNA"/>
</dbReference>